<reference evidence="1 2" key="1">
    <citation type="submission" date="2024-06" db="EMBL/GenBank/DDBJ databases">
        <title>The Natural Products Discovery Center: Release of the First 8490 Sequenced Strains for Exploring Actinobacteria Biosynthetic Diversity.</title>
        <authorList>
            <person name="Kalkreuter E."/>
            <person name="Kautsar S.A."/>
            <person name="Yang D."/>
            <person name="Bader C.D."/>
            <person name="Teijaro C.N."/>
            <person name="Fluegel L."/>
            <person name="Davis C.M."/>
            <person name="Simpson J.R."/>
            <person name="Lauterbach L."/>
            <person name="Steele A.D."/>
            <person name="Gui C."/>
            <person name="Meng S."/>
            <person name="Li G."/>
            <person name="Viehrig K."/>
            <person name="Ye F."/>
            <person name="Su P."/>
            <person name="Kiefer A.F."/>
            <person name="Nichols A."/>
            <person name="Cepeda A.J."/>
            <person name="Yan W."/>
            <person name="Fan B."/>
            <person name="Jiang Y."/>
            <person name="Adhikari A."/>
            <person name="Zheng C.-J."/>
            <person name="Schuster L."/>
            <person name="Cowan T.M."/>
            <person name="Smanski M.J."/>
            <person name="Chevrette M.G."/>
            <person name="De Carvalho L.P.S."/>
            <person name="Shen B."/>
        </authorList>
    </citation>
    <scope>NUCLEOTIDE SEQUENCE [LARGE SCALE GENOMIC DNA]</scope>
    <source>
        <strain evidence="1 2">NPDC050100</strain>
    </source>
</reference>
<sequence length="96" mass="10388">MLRETATGVVFDLDEGEAGILDEVFHGTWFKGDRRIESIKAHAALGGRLVHGCPSVPDQSGGACVPNGASMETFRAELTGLRQEWLTKLYASRAAR</sequence>
<dbReference type="EMBL" id="JBFALK010000049">
    <property type="protein sequence ID" value="MEV0975183.1"/>
    <property type="molecule type" value="Genomic_DNA"/>
</dbReference>
<dbReference type="Proteomes" id="UP001551675">
    <property type="component" value="Unassembled WGS sequence"/>
</dbReference>
<comment type="caution">
    <text evidence="1">The sequence shown here is derived from an EMBL/GenBank/DDBJ whole genome shotgun (WGS) entry which is preliminary data.</text>
</comment>
<evidence type="ECO:0000313" key="1">
    <source>
        <dbReference type="EMBL" id="MEV0975183.1"/>
    </source>
</evidence>
<dbReference type="RefSeq" id="WP_358142615.1">
    <property type="nucleotide sequence ID" value="NZ_JBFALK010000049.1"/>
</dbReference>
<gene>
    <name evidence="1" type="ORF">AB0I59_41900</name>
</gene>
<keyword evidence="2" id="KW-1185">Reference proteome</keyword>
<proteinExistence type="predicted"/>
<protein>
    <submittedName>
        <fullName evidence="1">Uncharacterized protein</fullName>
    </submittedName>
</protein>
<organism evidence="1 2">
    <name type="scientific">Microtetraspora glauca</name>
    <dbReference type="NCBI Taxonomy" id="1996"/>
    <lineage>
        <taxon>Bacteria</taxon>
        <taxon>Bacillati</taxon>
        <taxon>Actinomycetota</taxon>
        <taxon>Actinomycetes</taxon>
        <taxon>Streptosporangiales</taxon>
        <taxon>Streptosporangiaceae</taxon>
        <taxon>Microtetraspora</taxon>
    </lineage>
</organism>
<accession>A0ABV3GU72</accession>
<name>A0ABV3GU72_MICGL</name>
<evidence type="ECO:0000313" key="2">
    <source>
        <dbReference type="Proteomes" id="UP001551675"/>
    </source>
</evidence>